<evidence type="ECO:0000313" key="1">
    <source>
        <dbReference type="EMBL" id="CAF4627239.1"/>
    </source>
</evidence>
<gene>
    <name evidence="1" type="ORF">BYL167_LOCUS41216</name>
    <name evidence="3" type="ORF">GIL414_LOCUS54718</name>
    <name evidence="2" type="ORF">SMN809_LOCUS49206</name>
</gene>
<organism evidence="1 4">
    <name type="scientific">Rotaria magnacalcarata</name>
    <dbReference type="NCBI Taxonomy" id="392030"/>
    <lineage>
        <taxon>Eukaryota</taxon>
        <taxon>Metazoa</taxon>
        <taxon>Spiralia</taxon>
        <taxon>Gnathifera</taxon>
        <taxon>Rotifera</taxon>
        <taxon>Eurotatoria</taxon>
        <taxon>Bdelloidea</taxon>
        <taxon>Philodinida</taxon>
        <taxon>Philodinidae</taxon>
        <taxon>Rotaria</taxon>
    </lineage>
</organism>
<evidence type="ECO:0000313" key="4">
    <source>
        <dbReference type="Proteomes" id="UP000681967"/>
    </source>
</evidence>
<dbReference type="Proteomes" id="UP000681720">
    <property type="component" value="Unassembled WGS sequence"/>
</dbReference>
<evidence type="ECO:0000313" key="3">
    <source>
        <dbReference type="EMBL" id="CAF4958568.1"/>
    </source>
</evidence>
<protein>
    <submittedName>
        <fullName evidence="1">Uncharacterized protein</fullName>
    </submittedName>
</protein>
<proteinExistence type="predicted"/>
<evidence type="ECO:0000313" key="2">
    <source>
        <dbReference type="EMBL" id="CAF4846924.1"/>
    </source>
</evidence>
<dbReference type="EMBL" id="CAJOBJ010192436">
    <property type="protein sequence ID" value="CAF4958568.1"/>
    <property type="molecule type" value="Genomic_DNA"/>
</dbReference>
<comment type="caution">
    <text evidence="1">The sequence shown here is derived from an EMBL/GenBank/DDBJ whole genome shotgun (WGS) entry which is preliminary data.</text>
</comment>
<dbReference type="AlphaFoldDB" id="A0A8S2ZGR7"/>
<reference evidence="1" key="1">
    <citation type="submission" date="2021-02" db="EMBL/GenBank/DDBJ databases">
        <authorList>
            <person name="Nowell W R."/>
        </authorList>
    </citation>
    <scope>NUCLEOTIDE SEQUENCE</scope>
</reference>
<dbReference type="EMBL" id="CAJOBH010103928">
    <property type="protein sequence ID" value="CAF4627239.1"/>
    <property type="molecule type" value="Genomic_DNA"/>
</dbReference>
<sequence length="54" mass="6020">MIHIRPAVDGSTLSLSAIFPISFPSPDIYLIIRVEKVLQQGDLSDCAEPYMKQD</sequence>
<name>A0A8S2ZGR7_9BILA</name>
<accession>A0A8S2ZGR7</accession>
<feature type="non-terminal residue" evidence="1">
    <location>
        <position position="1"/>
    </location>
</feature>
<dbReference type="EMBL" id="CAJOBI010159935">
    <property type="protein sequence ID" value="CAF4846924.1"/>
    <property type="molecule type" value="Genomic_DNA"/>
</dbReference>
<dbReference type="Proteomes" id="UP000676336">
    <property type="component" value="Unassembled WGS sequence"/>
</dbReference>
<dbReference type="Proteomes" id="UP000681967">
    <property type="component" value="Unassembled WGS sequence"/>
</dbReference>